<keyword evidence="1" id="KW-0472">Membrane</keyword>
<dbReference type="AlphaFoldDB" id="A0AA37J0S8"/>
<accession>A0AA37J0S8</accession>
<evidence type="ECO:0000313" key="2">
    <source>
        <dbReference type="EMBL" id="GJN65780.1"/>
    </source>
</evidence>
<dbReference type="EMBL" id="BQKV01000106">
    <property type="protein sequence ID" value="GJN65780.1"/>
    <property type="molecule type" value="Genomic_DNA"/>
</dbReference>
<keyword evidence="1" id="KW-0812">Transmembrane</keyword>
<reference evidence="2" key="1">
    <citation type="journal article" date="2022" name="Int. J. Syst. Evol. Microbiol.">
        <title>Genome-based, phenotypic and chemotaxonomic classification of Faecalibacterium strains: proposal of three novel species Faecalibacterium duncaniae sp. nov., Faecalibacterium hattorii sp. nov. and Faecalibacterium gallinarum sp. nov. .</title>
        <authorList>
            <person name="Sakamoto M."/>
            <person name="Sakurai N."/>
            <person name="Tanno H."/>
            <person name="Iino T."/>
            <person name="Ohkuma M."/>
            <person name="Endo A."/>
        </authorList>
    </citation>
    <scope>NUCLEOTIDE SEQUENCE</scope>
    <source>
        <strain evidence="2">JCM 17207</strain>
    </source>
</reference>
<evidence type="ECO:0000313" key="3">
    <source>
        <dbReference type="Proteomes" id="UP001055185"/>
    </source>
</evidence>
<feature type="transmembrane region" description="Helical" evidence="1">
    <location>
        <begin position="43"/>
        <end position="62"/>
    </location>
</feature>
<name>A0AA37J0S8_9FIRM</name>
<comment type="caution">
    <text evidence="2">The sequence shown here is derived from an EMBL/GenBank/DDBJ whole genome shotgun (WGS) entry which is preliminary data.</text>
</comment>
<organism evidence="2 3">
    <name type="scientific">Faecalibacterium gallinarum</name>
    <dbReference type="NCBI Taxonomy" id="2903556"/>
    <lineage>
        <taxon>Bacteria</taxon>
        <taxon>Bacillati</taxon>
        <taxon>Bacillota</taxon>
        <taxon>Clostridia</taxon>
        <taxon>Eubacteriales</taxon>
        <taxon>Oscillospiraceae</taxon>
        <taxon>Faecalibacterium</taxon>
    </lineage>
</organism>
<protein>
    <submittedName>
        <fullName evidence="2">Uncharacterized protein</fullName>
    </submittedName>
</protein>
<keyword evidence="3" id="KW-1185">Reference proteome</keyword>
<gene>
    <name evidence="2" type="ORF">JCM17207_24050</name>
</gene>
<sequence>MQNLRMPESYNLVSQDEMYSITGGGAVGDAVSAFLDNIHLLDVFLGSSILFVSFTFAPQLLFDAVRSVFSFAMEVTDGIQNLFGQLLGLRS</sequence>
<evidence type="ECO:0000256" key="1">
    <source>
        <dbReference type="SAM" id="Phobius"/>
    </source>
</evidence>
<keyword evidence="1" id="KW-1133">Transmembrane helix</keyword>
<proteinExistence type="predicted"/>
<dbReference type="Proteomes" id="UP001055185">
    <property type="component" value="Unassembled WGS sequence"/>
</dbReference>